<evidence type="ECO:0000313" key="2">
    <source>
        <dbReference type="Proteomes" id="UP000297776"/>
    </source>
</evidence>
<sequence>MDKTKTMLYFEIAATHMDTKSVTEKLGVTPSERYQNGDLIEGSNRYRKQSAWRISSGYQEDLFLDDSFKKVIDPLREKISVINDIRKEYNATCRLIVVSEMFDGHTPALGFPADIVRFAAEVDAEIDLDLYAWEY</sequence>
<dbReference type="RefSeq" id="WP_134381040.1">
    <property type="nucleotide sequence ID" value="NZ_SORX01000003.1"/>
</dbReference>
<organism evidence="1 2">
    <name type="scientific">Jeotgalibacillus salarius</name>
    <dbReference type="NCBI Taxonomy" id="546023"/>
    <lineage>
        <taxon>Bacteria</taxon>
        <taxon>Bacillati</taxon>
        <taxon>Bacillota</taxon>
        <taxon>Bacilli</taxon>
        <taxon>Bacillales</taxon>
        <taxon>Caryophanaceae</taxon>
        <taxon>Jeotgalibacillus</taxon>
    </lineage>
</organism>
<proteinExistence type="predicted"/>
<dbReference type="Proteomes" id="UP000297776">
    <property type="component" value="Unassembled WGS sequence"/>
</dbReference>
<dbReference type="Pfam" id="PF14106">
    <property type="entry name" value="DUF4279"/>
    <property type="match status" value="1"/>
</dbReference>
<reference evidence="1 2" key="1">
    <citation type="submission" date="2019-03" db="EMBL/GenBank/DDBJ databases">
        <authorList>
            <person name="Yang Y."/>
        </authorList>
    </citation>
    <scope>NUCLEOTIDE SEQUENCE [LARGE SCALE GENOMIC DNA]</scope>
    <source>
        <strain evidence="1 2">ASL-1</strain>
    </source>
</reference>
<dbReference type="AlphaFoldDB" id="A0A4Y8LKP4"/>
<accession>A0A4Y8LKP4</accession>
<protein>
    <submittedName>
        <fullName evidence="1">DUF4279 domain-containing protein</fullName>
    </submittedName>
</protein>
<evidence type="ECO:0000313" key="1">
    <source>
        <dbReference type="EMBL" id="TFE02339.1"/>
    </source>
</evidence>
<gene>
    <name evidence="1" type="ORF">E2626_07105</name>
</gene>
<dbReference type="OrthoDB" id="893918at2"/>
<keyword evidence="2" id="KW-1185">Reference proteome</keyword>
<dbReference type="InterPro" id="IPR025459">
    <property type="entry name" value="DUF4279"/>
</dbReference>
<dbReference type="EMBL" id="SORX01000003">
    <property type="protein sequence ID" value="TFE02339.1"/>
    <property type="molecule type" value="Genomic_DNA"/>
</dbReference>
<comment type="caution">
    <text evidence="1">The sequence shown here is derived from an EMBL/GenBank/DDBJ whole genome shotgun (WGS) entry which is preliminary data.</text>
</comment>
<name>A0A4Y8LKP4_9BACL</name>